<dbReference type="InterPro" id="IPR046938">
    <property type="entry name" value="DNA_clamp_sf"/>
</dbReference>
<evidence type="ECO:0000313" key="15">
    <source>
        <dbReference type="Proteomes" id="UP000291269"/>
    </source>
</evidence>
<evidence type="ECO:0000256" key="8">
    <source>
        <dbReference type="ARBA" id="ARBA00022932"/>
    </source>
</evidence>
<evidence type="ECO:0000256" key="7">
    <source>
        <dbReference type="ARBA" id="ARBA00022705"/>
    </source>
</evidence>
<evidence type="ECO:0000256" key="5">
    <source>
        <dbReference type="ARBA" id="ARBA00022679"/>
    </source>
</evidence>
<sequence>MKVICEGLDLSDAVMKVVKACSTKTTNPILECIKISAKNDGLTLVSTDGEIAIQKKINAEVFEEGEIAVPGKYFSDFIKKLENVQITLSTDGDKLTIQYADAESVIQLLNADDFPSIDMEIGENQFTLLQKDLKELIARTTFCCAQDDSRPVLKGCLIEAKEGMVTFTALDGYRMAVCKRNVISMSEDISVICPARTLNEIARMLAGEGEEIVVYVQKGMMLVSVDDTVLTSRLYDGEFVNRANIIPKSFSSEIVVDCAALAASVDRASILARTDKNSIIVFDIKDGAANVSSNTSIGRVNESVKIMLDGKDVTIALNSKFVSECINAVSDEKTRIGFNGAVAPCVIYPVNGDAYLYLLLPVRTNA</sequence>
<keyword evidence="15" id="KW-1185">Reference proteome</keyword>
<dbReference type="InterPro" id="IPR022637">
    <property type="entry name" value="DNA_polIII_beta_cen"/>
</dbReference>
<gene>
    <name evidence="14" type="primary">dnaN</name>
    <name evidence="14" type="ORF">ESZ91_04670</name>
</gene>
<comment type="similarity">
    <text evidence="2 10">Belongs to the beta sliding clamp family.</text>
</comment>
<dbReference type="AlphaFoldDB" id="A0A4Q2KCH6"/>
<keyword evidence="4 10" id="KW-0963">Cytoplasm</keyword>
<dbReference type="PANTHER" id="PTHR30478">
    <property type="entry name" value="DNA POLYMERASE III SUBUNIT BETA"/>
    <property type="match status" value="1"/>
</dbReference>
<keyword evidence="7 10" id="KW-0235">DNA replication</keyword>
<organism evidence="14 15">
    <name type="scientific">Candidatus Borkfalkia ceftriaxoniphila</name>
    <dbReference type="NCBI Taxonomy" id="2508949"/>
    <lineage>
        <taxon>Bacteria</taxon>
        <taxon>Bacillati</taxon>
        <taxon>Bacillota</taxon>
        <taxon>Clostridia</taxon>
        <taxon>Christensenellales</taxon>
        <taxon>Christensenellaceae</taxon>
        <taxon>Candidatus Borkfalkia</taxon>
    </lineage>
</organism>
<comment type="subcellular location">
    <subcellularLocation>
        <location evidence="1 10">Cytoplasm</location>
    </subcellularLocation>
</comment>
<evidence type="ECO:0000256" key="6">
    <source>
        <dbReference type="ARBA" id="ARBA00022695"/>
    </source>
</evidence>
<dbReference type="Proteomes" id="UP000291269">
    <property type="component" value="Unassembled WGS sequence"/>
</dbReference>
<keyword evidence="8 10" id="KW-0239">DNA-directed DNA polymerase</keyword>
<dbReference type="GO" id="GO:0008408">
    <property type="term" value="F:3'-5' exonuclease activity"/>
    <property type="evidence" value="ECO:0007669"/>
    <property type="project" value="InterPro"/>
</dbReference>
<dbReference type="GO" id="GO:0003887">
    <property type="term" value="F:DNA-directed DNA polymerase activity"/>
    <property type="evidence" value="ECO:0007669"/>
    <property type="project" value="UniProtKB-UniRule"/>
</dbReference>
<dbReference type="CDD" id="cd00140">
    <property type="entry name" value="beta_clamp"/>
    <property type="match status" value="1"/>
</dbReference>
<keyword evidence="9" id="KW-0238">DNA-binding</keyword>
<keyword evidence="6 10" id="KW-0548">Nucleotidyltransferase</keyword>
<feature type="domain" description="DNA polymerase III beta sliding clamp C-terminal" evidence="13">
    <location>
        <begin position="244"/>
        <end position="363"/>
    </location>
</feature>
<evidence type="ECO:0000259" key="11">
    <source>
        <dbReference type="Pfam" id="PF00712"/>
    </source>
</evidence>
<evidence type="ECO:0000259" key="13">
    <source>
        <dbReference type="Pfam" id="PF02768"/>
    </source>
</evidence>
<name>A0A4Q2KCH6_9FIRM</name>
<dbReference type="InterPro" id="IPR022634">
    <property type="entry name" value="DNA_polIII_beta_N"/>
</dbReference>
<comment type="subunit">
    <text evidence="10">Forms a ring-shaped head-to-tail homodimer around DNA.</text>
</comment>
<evidence type="ECO:0000256" key="2">
    <source>
        <dbReference type="ARBA" id="ARBA00010752"/>
    </source>
</evidence>
<reference evidence="14 15" key="1">
    <citation type="journal article" date="2019" name="Gut">
        <title>Antibiotics-induced monodominance of a novel gut bacterial order.</title>
        <authorList>
            <person name="Hildebrand F."/>
            <person name="Moitinho-Silva L."/>
            <person name="Blasche S."/>
            <person name="Jahn M.T."/>
            <person name="Gossmann T.I."/>
            <person name="Heuerta-Cepas J."/>
            <person name="Hercog R."/>
            <person name="Luetge M."/>
            <person name="Bahram M."/>
            <person name="Pryszlak A."/>
            <person name="Alves R.J."/>
            <person name="Waszak S.M."/>
            <person name="Zhu A."/>
            <person name="Ye L."/>
            <person name="Costea P.I."/>
            <person name="Aalvink S."/>
            <person name="Belzer C."/>
            <person name="Forslund S.K."/>
            <person name="Sunagawa S."/>
            <person name="Hentschel U."/>
            <person name="Merten C."/>
            <person name="Patil K.R."/>
            <person name="Benes V."/>
            <person name="Bork P."/>
        </authorList>
    </citation>
    <scope>NUCLEOTIDE SEQUENCE [LARGE SCALE GENOMIC DNA]</scope>
    <source>
        <strain evidence="14 15">HDS1380</strain>
    </source>
</reference>
<feature type="domain" description="DNA polymerase III beta sliding clamp central" evidence="12">
    <location>
        <begin position="128"/>
        <end position="239"/>
    </location>
</feature>
<dbReference type="Pfam" id="PF02767">
    <property type="entry name" value="DNA_pol3_beta_2"/>
    <property type="match status" value="1"/>
</dbReference>
<dbReference type="InterPro" id="IPR001001">
    <property type="entry name" value="DNA_polIII_beta"/>
</dbReference>
<evidence type="ECO:0000256" key="4">
    <source>
        <dbReference type="ARBA" id="ARBA00022490"/>
    </source>
</evidence>
<dbReference type="Gene3D" id="3.70.10.10">
    <property type="match status" value="1"/>
</dbReference>
<dbReference type="GO" id="GO:0006271">
    <property type="term" value="P:DNA strand elongation involved in DNA replication"/>
    <property type="evidence" value="ECO:0007669"/>
    <property type="project" value="TreeGrafter"/>
</dbReference>
<dbReference type="PANTHER" id="PTHR30478:SF0">
    <property type="entry name" value="BETA SLIDING CLAMP"/>
    <property type="match status" value="1"/>
</dbReference>
<dbReference type="OrthoDB" id="8421503at2"/>
<comment type="function">
    <text evidence="10">Confers DNA tethering and processivity to DNA polymerases and other proteins. Acts as a clamp, forming a ring around DNA (a reaction catalyzed by the clamp-loading complex) which diffuses in an ATP-independent manner freely and bidirectionally along dsDNA. Initially characterized for its ability to contact the catalytic subunit of DNA polymerase III (Pol III), a complex, multichain enzyme responsible for most of the replicative synthesis in bacteria; Pol III exhibits 3'-5' exonuclease proofreading activity. The beta chain is required for initiation of replication as well as for processivity of DNA replication.</text>
</comment>
<evidence type="ECO:0000256" key="3">
    <source>
        <dbReference type="ARBA" id="ARBA00021035"/>
    </source>
</evidence>
<protein>
    <recommendedName>
        <fullName evidence="3 10">Beta sliding clamp</fullName>
    </recommendedName>
</protein>
<dbReference type="Gene3D" id="3.10.150.10">
    <property type="entry name" value="DNA Polymerase III, subunit A, domain 2"/>
    <property type="match status" value="1"/>
</dbReference>
<dbReference type="EMBL" id="SDOZ01000002">
    <property type="protein sequence ID" value="RXZ61687.1"/>
    <property type="molecule type" value="Genomic_DNA"/>
</dbReference>
<evidence type="ECO:0000256" key="1">
    <source>
        <dbReference type="ARBA" id="ARBA00004496"/>
    </source>
</evidence>
<dbReference type="SUPFAM" id="SSF55979">
    <property type="entry name" value="DNA clamp"/>
    <property type="match status" value="3"/>
</dbReference>
<dbReference type="GO" id="GO:0005737">
    <property type="term" value="C:cytoplasm"/>
    <property type="evidence" value="ECO:0007669"/>
    <property type="project" value="UniProtKB-SubCell"/>
</dbReference>
<dbReference type="Pfam" id="PF00712">
    <property type="entry name" value="DNA_pol3_beta"/>
    <property type="match status" value="1"/>
</dbReference>
<dbReference type="GO" id="GO:0003677">
    <property type="term" value="F:DNA binding"/>
    <property type="evidence" value="ECO:0007669"/>
    <property type="project" value="UniProtKB-UniRule"/>
</dbReference>
<evidence type="ECO:0000259" key="12">
    <source>
        <dbReference type="Pfam" id="PF02767"/>
    </source>
</evidence>
<dbReference type="NCBIfam" id="TIGR00663">
    <property type="entry name" value="dnan"/>
    <property type="match status" value="1"/>
</dbReference>
<evidence type="ECO:0000256" key="9">
    <source>
        <dbReference type="ARBA" id="ARBA00023125"/>
    </source>
</evidence>
<proteinExistence type="inferred from homology"/>
<dbReference type="SMART" id="SM00480">
    <property type="entry name" value="POL3Bc"/>
    <property type="match status" value="1"/>
</dbReference>
<dbReference type="RefSeq" id="WP_129224596.1">
    <property type="nucleotide sequence ID" value="NZ_SDOZ01000002.1"/>
</dbReference>
<dbReference type="PIRSF" id="PIRSF000804">
    <property type="entry name" value="DNA_pol_III_b"/>
    <property type="match status" value="1"/>
</dbReference>
<accession>A0A4Q2KCH6</accession>
<feature type="domain" description="DNA polymerase III beta sliding clamp N-terminal" evidence="11">
    <location>
        <begin position="1"/>
        <end position="117"/>
    </location>
</feature>
<comment type="caution">
    <text evidence="14">The sequence shown here is derived from an EMBL/GenBank/DDBJ whole genome shotgun (WGS) entry which is preliminary data.</text>
</comment>
<dbReference type="Pfam" id="PF02768">
    <property type="entry name" value="DNA_pol3_beta_3"/>
    <property type="match status" value="1"/>
</dbReference>
<keyword evidence="5 10" id="KW-0808">Transferase</keyword>
<evidence type="ECO:0000313" key="14">
    <source>
        <dbReference type="EMBL" id="RXZ61687.1"/>
    </source>
</evidence>
<dbReference type="InterPro" id="IPR022635">
    <property type="entry name" value="DNA_polIII_beta_C"/>
</dbReference>
<dbReference type="GO" id="GO:0009360">
    <property type="term" value="C:DNA polymerase III complex"/>
    <property type="evidence" value="ECO:0007669"/>
    <property type="project" value="InterPro"/>
</dbReference>
<evidence type="ECO:0000256" key="10">
    <source>
        <dbReference type="PIRNR" id="PIRNR000804"/>
    </source>
</evidence>